<dbReference type="Proteomes" id="UP000016935">
    <property type="component" value="Unassembled WGS sequence"/>
</dbReference>
<dbReference type="Gene3D" id="3.30.2010.10">
    <property type="entry name" value="Metalloproteases ('zincins'), catalytic domain"/>
    <property type="match status" value="1"/>
</dbReference>
<keyword evidence="2" id="KW-0479">Metal-binding</keyword>
<evidence type="ECO:0000256" key="1">
    <source>
        <dbReference type="ARBA" id="ARBA00022670"/>
    </source>
</evidence>
<dbReference type="GO" id="GO:0004222">
    <property type="term" value="F:metalloendopeptidase activity"/>
    <property type="evidence" value="ECO:0007669"/>
    <property type="project" value="EnsemblFungi"/>
</dbReference>
<dbReference type="GO" id="GO:0031929">
    <property type="term" value="P:TOR signaling"/>
    <property type="evidence" value="ECO:0007669"/>
    <property type="project" value="EnsemblFungi"/>
</dbReference>
<evidence type="ECO:0000256" key="4">
    <source>
        <dbReference type="ARBA" id="ARBA00022833"/>
    </source>
</evidence>
<dbReference type="Pfam" id="PF01435">
    <property type="entry name" value="Peptidase_M48"/>
    <property type="match status" value="1"/>
</dbReference>
<dbReference type="GO" id="GO:0141164">
    <property type="term" value="P:mitochondrial protein quality control"/>
    <property type="evidence" value="ECO:0007669"/>
    <property type="project" value="EnsemblFungi"/>
</dbReference>
<evidence type="ECO:0000256" key="6">
    <source>
        <dbReference type="RuleBase" id="RU003983"/>
    </source>
</evidence>
<comment type="similarity">
    <text evidence="6">Belongs to the peptidase M48 family.</text>
</comment>
<evidence type="ECO:0000256" key="3">
    <source>
        <dbReference type="ARBA" id="ARBA00022801"/>
    </source>
</evidence>
<keyword evidence="1 6" id="KW-0645">Protease</keyword>
<dbReference type="CDD" id="cd07331">
    <property type="entry name" value="M48C_Oma1_like"/>
    <property type="match status" value="1"/>
</dbReference>
<dbReference type="eggNOG" id="KOG2661">
    <property type="taxonomic scope" value="Eukaryota"/>
</dbReference>
<accession>R0JR93</accession>
<reference evidence="8 9" key="1">
    <citation type="journal article" date="2012" name="PLoS Pathog.">
        <title>Diverse lifestyles and strategies of plant pathogenesis encoded in the genomes of eighteen Dothideomycetes fungi.</title>
        <authorList>
            <person name="Ohm R.A."/>
            <person name="Feau N."/>
            <person name="Henrissat B."/>
            <person name="Schoch C.L."/>
            <person name="Horwitz B.A."/>
            <person name="Barry K.W."/>
            <person name="Condon B.J."/>
            <person name="Copeland A.C."/>
            <person name="Dhillon B."/>
            <person name="Glaser F."/>
            <person name="Hesse C.N."/>
            <person name="Kosti I."/>
            <person name="LaButti K."/>
            <person name="Lindquist E.A."/>
            <person name="Lucas S."/>
            <person name="Salamov A.A."/>
            <person name="Bradshaw R.E."/>
            <person name="Ciuffetti L."/>
            <person name="Hamelin R.C."/>
            <person name="Kema G.H.J."/>
            <person name="Lawrence C."/>
            <person name="Scott J.A."/>
            <person name="Spatafora J.W."/>
            <person name="Turgeon B.G."/>
            <person name="de Wit P.J.G.M."/>
            <person name="Zhong S."/>
            <person name="Goodwin S.B."/>
            <person name="Grigoriev I.V."/>
        </authorList>
    </citation>
    <scope>NUCLEOTIDE SEQUENCE [LARGE SCALE GENOMIC DNA]</scope>
    <source>
        <strain evidence="9">28A</strain>
    </source>
</reference>
<proteinExistence type="inferred from homology"/>
<dbReference type="PANTHER" id="PTHR22726">
    <property type="entry name" value="METALLOENDOPEPTIDASE OMA1"/>
    <property type="match status" value="1"/>
</dbReference>
<dbReference type="GeneID" id="19399296"/>
<dbReference type="HOGENOM" id="CLU_029002_1_0_1"/>
<dbReference type="GO" id="GO:0033108">
    <property type="term" value="P:mitochondrial respiratory chain complex assembly"/>
    <property type="evidence" value="ECO:0007669"/>
    <property type="project" value="EnsemblFungi"/>
</dbReference>
<gene>
    <name evidence="8" type="ORF">SETTUDRAFT_164917</name>
</gene>
<keyword evidence="4 6" id="KW-0862">Zinc</keyword>
<reference evidence="8 9" key="2">
    <citation type="journal article" date="2013" name="PLoS Genet.">
        <title>Comparative genome structure, secondary metabolite, and effector coding capacity across Cochliobolus pathogens.</title>
        <authorList>
            <person name="Condon B.J."/>
            <person name="Leng Y."/>
            <person name="Wu D."/>
            <person name="Bushley K.E."/>
            <person name="Ohm R.A."/>
            <person name="Otillar R."/>
            <person name="Martin J."/>
            <person name="Schackwitz W."/>
            <person name="Grimwood J."/>
            <person name="MohdZainudin N."/>
            <person name="Xue C."/>
            <person name="Wang R."/>
            <person name="Manning V.A."/>
            <person name="Dhillon B."/>
            <person name="Tu Z.J."/>
            <person name="Steffenson B.J."/>
            <person name="Salamov A."/>
            <person name="Sun H."/>
            <person name="Lowry S."/>
            <person name="LaButti K."/>
            <person name="Han J."/>
            <person name="Copeland A."/>
            <person name="Lindquist E."/>
            <person name="Barry K."/>
            <person name="Schmutz J."/>
            <person name="Baker S.E."/>
            <person name="Ciuffetti L.M."/>
            <person name="Grigoriev I.V."/>
            <person name="Zhong S."/>
            <person name="Turgeon B.G."/>
        </authorList>
    </citation>
    <scope>NUCLEOTIDE SEQUENCE [LARGE SCALE GENOMIC DNA]</scope>
    <source>
        <strain evidence="9">28A</strain>
    </source>
</reference>
<dbReference type="GO" id="GO:0046872">
    <property type="term" value="F:metal ion binding"/>
    <property type="evidence" value="ECO:0007669"/>
    <property type="project" value="UniProtKB-KW"/>
</dbReference>
<dbReference type="GO" id="GO:0035694">
    <property type="term" value="P:mitochondrial protein catabolic process"/>
    <property type="evidence" value="ECO:0007669"/>
    <property type="project" value="EnsemblFungi"/>
</dbReference>
<keyword evidence="9" id="KW-1185">Reference proteome</keyword>
<evidence type="ECO:0000256" key="5">
    <source>
        <dbReference type="ARBA" id="ARBA00023049"/>
    </source>
</evidence>
<sequence length="326" mass="36354">MYRIRPPLRISPRMFQPLQQPRRPAQSRFYQQLPPSGGLTGFLYRWAARPTFYRDVGLLSAGAGGFYLYNLEEVPVSGRRRFNIIPAQLEEALGQSSVEQVRQQYRGRILPESDGRVQLVKRVLERLLPYAEGEGLQGLDWEVAVIESPEQNAFVAPGGKVFVFTGMLPLCRDEDGVAAVLGHEIAHVVAHHTAERMSQAPLVLLGVVLLSLFDMSLYSGKLLIDVFLSMPASRKHEAEADYIGLMMMAQGCYKPEAAMQLWARMERAGGAGPPQLLSTHPSHHNREEKIREWLPQAMRKAEASQCFATTQHASQFGAALNSLGKC</sequence>
<keyword evidence="3 6" id="KW-0378">Hydrolase</keyword>
<dbReference type="AlphaFoldDB" id="R0JR93"/>
<dbReference type="InterPro" id="IPR051156">
    <property type="entry name" value="Mito/Outer_Membr_Metalloprot"/>
</dbReference>
<comment type="cofactor">
    <cofactor evidence="6">
        <name>Zn(2+)</name>
        <dbReference type="ChEBI" id="CHEBI:29105"/>
    </cofactor>
    <text evidence="6">Binds 1 zinc ion per subunit.</text>
</comment>
<dbReference type="RefSeq" id="XP_008029288.1">
    <property type="nucleotide sequence ID" value="XM_008031097.1"/>
</dbReference>
<protein>
    <recommendedName>
        <fullName evidence="7">Peptidase M48 domain-containing protein</fullName>
    </recommendedName>
</protein>
<evidence type="ECO:0000256" key="2">
    <source>
        <dbReference type="ARBA" id="ARBA00022723"/>
    </source>
</evidence>
<dbReference type="STRING" id="671987.R0JR93"/>
<dbReference type="OrthoDB" id="7464992at2759"/>
<dbReference type="PANTHER" id="PTHR22726:SF1">
    <property type="entry name" value="METALLOENDOPEPTIDASE OMA1, MITOCHONDRIAL"/>
    <property type="match status" value="1"/>
</dbReference>
<name>R0JR93_EXST2</name>
<evidence type="ECO:0000313" key="9">
    <source>
        <dbReference type="Proteomes" id="UP000016935"/>
    </source>
</evidence>
<keyword evidence="5 6" id="KW-0482">Metalloprotease</keyword>
<dbReference type="GO" id="GO:0034982">
    <property type="term" value="P:mitochondrial protein processing"/>
    <property type="evidence" value="ECO:0007669"/>
    <property type="project" value="TreeGrafter"/>
</dbReference>
<organism evidence="8 9">
    <name type="scientific">Exserohilum turcicum (strain 28A)</name>
    <name type="common">Northern leaf blight fungus</name>
    <name type="synonym">Setosphaeria turcica</name>
    <dbReference type="NCBI Taxonomy" id="671987"/>
    <lineage>
        <taxon>Eukaryota</taxon>
        <taxon>Fungi</taxon>
        <taxon>Dikarya</taxon>
        <taxon>Ascomycota</taxon>
        <taxon>Pezizomycotina</taxon>
        <taxon>Dothideomycetes</taxon>
        <taxon>Pleosporomycetidae</taxon>
        <taxon>Pleosporales</taxon>
        <taxon>Pleosporineae</taxon>
        <taxon>Pleosporaceae</taxon>
        <taxon>Exserohilum</taxon>
    </lineage>
</organism>
<dbReference type="GO" id="GO:0005743">
    <property type="term" value="C:mitochondrial inner membrane"/>
    <property type="evidence" value="ECO:0007669"/>
    <property type="project" value="EnsemblFungi"/>
</dbReference>
<feature type="domain" description="Peptidase M48" evidence="7">
    <location>
        <begin position="120"/>
        <end position="293"/>
    </location>
</feature>
<dbReference type="InterPro" id="IPR001915">
    <property type="entry name" value="Peptidase_M48"/>
</dbReference>
<dbReference type="EMBL" id="KB908833">
    <property type="protein sequence ID" value="EOA83623.1"/>
    <property type="molecule type" value="Genomic_DNA"/>
</dbReference>
<evidence type="ECO:0000259" key="7">
    <source>
        <dbReference type="Pfam" id="PF01435"/>
    </source>
</evidence>
<evidence type="ECO:0000313" key="8">
    <source>
        <dbReference type="EMBL" id="EOA83623.1"/>
    </source>
</evidence>